<dbReference type="InterPro" id="IPR051781">
    <property type="entry name" value="Metallo-dep_Hydrolase"/>
</dbReference>
<accession>A0A2R3Z144</accession>
<dbReference type="Gene3D" id="3.20.20.140">
    <property type="entry name" value="Metal-dependent hydrolases"/>
    <property type="match status" value="2"/>
</dbReference>
<evidence type="ECO:0000259" key="2">
    <source>
        <dbReference type="Pfam" id="PF01979"/>
    </source>
</evidence>
<dbReference type="InterPro" id="IPR032466">
    <property type="entry name" value="Metal_Hydrolase"/>
</dbReference>
<dbReference type="KEGG" id="grs:C7S20_01080"/>
<dbReference type="Gene3D" id="2.30.40.10">
    <property type="entry name" value="Urease, subunit C, domain 1"/>
    <property type="match status" value="2"/>
</dbReference>
<dbReference type="Pfam" id="PF01979">
    <property type="entry name" value="Amidohydro_1"/>
    <property type="match status" value="1"/>
</dbReference>
<dbReference type="AlphaFoldDB" id="A0A2R3Z144"/>
<keyword evidence="4" id="KW-1185">Reference proteome</keyword>
<evidence type="ECO:0000256" key="1">
    <source>
        <dbReference type="SAM" id="SignalP"/>
    </source>
</evidence>
<dbReference type="RefSeq" id="WP_107010753.1">
    <property type="nucleotide sequence ID" value="NZ_CP028136.1"/>
</dbReference>
<sequence>MKKYLVFALAILILTACKDNTSEKAENPKEFDLLITNAKVVDVQNNKILQNQVIGITSDTIRFIDKMSESNSFKAKETFDAENKFVMPGLWDMHVHFRGGDSLIEENKDFLPLYLAFGVTTVRDAGGDMTPSVLDWRRKTAKGEIAGPRIFTSGPKLDGANPAWPGSISVTNKAEIKKALDSLQKLKVDYVKMYDGSLTPEIFYGIIEEAENRKMKTTGHMPMDANFLKAVDLGLDGTEHMYYVLKACSPVGDSLGNLGKGYGIINDLVKTYDEDLAASVFSTLNNQETTVTPTLHIGKTLGNILDTDHSKDKTLSYIGKGIQKTYNGRIESAKRARAAGSDIHSTTEEMFAAMIVPMQKAGVTLLAGSDAGPFNSFVYPGESLHAELQELVLAGLTPQQALITSVVNGPKFFDLERYYGSLEKGKVGDLLILDKNPLEKIENTRSIKFIIKNDKIYTPDELLKDL</sequence>
<dbReference type="InterPro" id="IPR011059">
    <property type="entry name" value="Metal-dep_hydrolase_composite"/>
</dbReference>
<feature type="chain" id="PRO_5015353058" evidence="1">
    <location>
        <begin position="19"/>
        <end position="466"/>
    </location>
</feature>
<dbReference type="SUPFAM" id="SSF51556">
    <property type="entry name" value="Metallo-dependent hydrolases"/>
    <property type="match status" value="1"/>
</dbReference>
<keyword evidence="1" id="KW-0732">Signal</keyword>
<proteinExistence type="predicted"/>
<feature type="domain" description="Amidohydrolase-related" evidence="2">
    <location>
        <begin position="85"/>
        <end position="453"/>
    </location>
</feature>
<evidence type="ECO:0000313" key="4">
    <source>
        <dbReference type="Proteomes" id="UP000241507"/>
    </source>
</evidence>
<dbReference type="OrthoDB" id="9815657at2"/>
<reference evidence="4" key="1">
    <citation type="submission" date="2018-03" db="EMBL/GenBank/DDBJ databases">
        <title>Gramella fulva sp. nov., isolated from a dry surface of tidal flat.</title>
        <authorList>
            <person name="Hwang S.H."/>
            <person name="Hwang W.M."/>
            <person name="Kang K."/>
            <person name="Ahn T.-Y."/>
        </authorList>
    </citation>
    <scope>NUCLEOTIDE SEQUENCE [LARGE SCALE GENOMIC DNA]</scope>
    <source>
        <strain evidence="4">SH35</strain>
    </source>
</reference>
<dbReference type="PROSITE" id="PS51257">
    <property type="entry name" value="PROKAR_LIPOPROTEIN"/>
    <property type="match status" value="1"/>
</dbReference>
<keyword evidence="3" id="KW-0378">Hydrolase</keyword>
<dbReference type="GO" id="GO:0016810">
    <property type="term" value="F:hydrolase activity, acting on carbon-nitrogen (but not peptide) bonds"/>
    <property type="evidence" value="ECO:0007669"/>
    <property type="project" value="InterPro"/>
</dbReference>
<dbReference type="SUPFAM" id="SSF51338">
    <property type="entry name" value="Composite domain of metallo-dependent hydrolases"/>
    <property type="match status" value="1"/>
</dbReference>
<dbReference type="PANTHER" id="PTHR43135:SF3">
    <property type="entry name" value="ALPHA-D-RIBOSE 1-METHYLPHOSPHONATE 5-TRIPHOSPHATE DIPHOSPHATASE"/>
    <property type="match status" value="1"/>
</dbReference>
<name>A0A2R3Z144_9FLAO</name>
<feature type="signal peptide" evidence="1">
    <location>
        <begin position="1"/>
        <end position="18"/>
    </location>
</feature>
<protein>
    <submittedName>
        <fullName evidence="3">Amidohydrolase</fullName>
    </submittedName>
</protein>
<dbReference type="PANTHER" id="PTHR43135">
    <property type="entry name" value="ALPHA-D-RIBOSE 1-METHYLPHOSPHONATE 5-TRIPHOSPHATE DIPHOSPHATASE"/>
    <property type="match status" value="1"/>
</dbReference>
<dbReference type="InterPro" id="IPR006680">
    <property type="entry name" value="Amidohydro-rel"/>
</dbReference>
<evidence type="ECO:0000313" key="3">
    <source>
        <dbReference type="EMBL" id="AVR43968.1"/>
    </source>
</evidence>
<dbReference type="Proteomes" id="UP000241507">
    <property type="component" value="Chromosome"/>
</dbReference>
<organism evidence="3 4">
    <name type="scientific">Christiangramia fulva</name>
    <dbReference type="NCBI Taxonomy" id="2126553"/>
    <lineage>
        <taxon>Bacteria</taxon>
        <taxon>Pseudomonadati</taxon>
        <taxon>Bacteroidota</taxon>
        <taxon>Flavobacteriia</taxon>
        <taxon>Flavobacteriales</taxon>
        <taxon>Flavobacteriaceae</taxon>
        <taxon>Christiangramia</taxon>
    </lineage>
</organism>
<gene>
    <name evidence="3" type="ORF">C7S20_01080</name>
</gene>
<dbReference type="EMBL" id="CP028136">
    <property type="protein sequence ID" value="AVR43968.1"/>
    <property type="molecule type" value="Genomic_DNA"/>
</dbReference>